<feature type="coiled-coil region" evidence="1">
    <location>
        <begin position="335"/>
        <end position="362"/>
    </location>
</feature>
<organism evidence="5 6">
    <name type="scientific">Floridaenema flaviceps BLCC-F50</name>
    <dbReference type="NCBI Taxonomy" id="3153642"/>
    <lineage>
        <taxon>Bacteria</taxon>
        <taxon>Bacillati</taxon>
        <taxon>Cyanobacteriota</taxon>
        <taxon>Cyanophyceae</taxon>
        <taxon>Oscillatoriophycideae</taxon>
        <taxon>Aerosakkonematales</taxon>
        <taxon>Aerosakkonemataceae</taxon>
        <taxon>Floridanema</taxon>
        <taxon>Floridanema flaviceps</taxon>
    </lineage>
</organism>
<feature type="domain" description="Type II secretion system protein GspE N-terminal" evidence="4">
    <location>
        <begin position="26"/>
        <end position="111"/>
    </location>
</feature>
<feature type="region of interest" description="Disordered" evidence="2">
    <location>
        <begin position="156"/>
        <end position="194"/>
    </location>
</feature>
<evidence type="ECO:0000313" key="5">
    <source>
        <dbReference type="EMBL" id="MFB2893842.1"/>
    </source>
</evidence>
<evidence type="ECO:0000256" key="1">
    <source>
        <dbReference type="SAM" id="Coils"/>
    </source>
</evidence>
<dbReference type="Pfam" id="PF00437">
    <property type="entry name" value="T2SSE"/>
    <property type="match status" value="1"/>
</dbReference>
<evidence type="ECO:0000256" key="2">
    <source>
        <dbReference type="SAM" id="MobiDB-lite"/>
    </source>
</evidence>
<keyword evidence="1" id="KW-0175">Coiled coil</keyword>
<accession>A0ABV4XQ56</accession>
<dbReference type="InterPro" id="IPR007831">
    <property type="entry name" value="T2SS_GspE_N"/>
</dbReference>
<name>A0ABV4XQ56_9CYAN</name>
<comment type="caution">
    <text evidence="5">The sequence shown here is derived from an EMBL/GenBank/DDBJ whole genome shotgun (WGS) entry which is preliminary data.</text>
</comment>
<dbReference type="InterPro" id="IPR037257">
    <property type="entry name" value="T2SS_E_N_sf"/>
</dbReference>
<dbReference type="InterPro" id="IPR001482">
    <property type="entry name" value="T2SS/T4SS_dom"/>
</dbReference>
<dbReference type="SUPFAM" id="SSF160246">
    <property type="entry name" value="EspE N-terminal domain-like"/>
    <property type="match status" value="1"/>
</dbReference>
<feature type="compositionally biased region" description="Polar residues" evidence="2">
    <location>
        <begin position="161"/>
        <end position="187"/>
    </location>
</feature>
<gene>
    <name evidence="5" type="ORF">ACE1CI_13095</name>
</gene>
<evidence type="ECO:0000259" key="4">
    <source>
        <dbReference type="Pfam" id="PF05157"/>
    </source>
</evidence>
<feature type="region of interest" description="Disordered" evidence="2">
    <location>
        <begin position="1"/>
        <end position="22"/>
    </location>
</feature>
<evidence type="ECO:0000313" key="6">
    <source>
        <dbReference type="Proteomes" id="UP001576784"/>
    </source>
</evidence>
<reference evidence="5 6" key="1">
    <citation type="submission" date="2024-09" db="EMBL/GenBank/DDBJ databases">
        <title>Floridaenema gen nov. (Aerosakkonemataceae, Aerosakkonematales ord. nov., Cyanobacteria) from benthic tropical and subtropical fresh waters, with the description of four new species.</title>
        <authorList>
            <person name="Moretto J.A."/>
            <person name="Berthold D.E."/>
            <person name="Lefler F.W."/>
            <person name="Huang I.-S."/>
            <person name="Laughinghouse H. IV."/>
        </authorList>
    </citation>
    <scope>NUCLEOTIDE SEQUENCE [LARGE SCALE GENOMIC DNA]</scope>
    <source>
        <strain evidence="5 6">BLCC-F50</strain>
    </source>
</reference>
<evidence type="ECO:0000259" key="3">
    <source>
        <dbReference type="Pfam" id="PF00437"/>
    </source>
</evidence>
<dbReference type="RefSeq" id="WP_413263496.1">
    <property type="nucleotide sequence ID" value="NZ_JBHFNR010000089.1"/>
</dbReference>
<dbReference type="EMBL" id="JBHFNR010000089">
    <property type="protein sequence ID" value="MFB2893842.1"/>
    <property type="molecule type" value="Genomic_DNA"/>
</dbReference>
<dbReference type="Gene3D" id="3.30.300.160">
    <property type="entry name" value="Type II secretion system, protein E, N-terminal domain"/>
    <property type="match status" value="1"/>
</dbReference>
<feature type="domain" description="Bacterial type II secretion system protein E" evidence="3">
    <location>
        <begin position="223"/>
        <end position="355"/>
    </location>
</feature>
<feature type="region of interest" description="Disordered" evidence="2">
    <location>
        <begin position="114"/>
        <end position="135"/>
    </location>
</feature>
<sequence>MPPVEVNTIKSKHTKTQGETFSSMKDDPLQINEAMFRLIDGILPFEACLYHQVIPLSLEGTRLNLGMVNPNDTEALDYVRRILAYMNCSLIPQPLSAKNHQALLSAYLSHTGQLKPTAPGTESQEITKEKLTQDNKPTLILDDEESAKDYIEEQIPPVVNSPPTVGQHITAQKPLSASKSAKRSAQTPPVVPNPGLSLPMLQVEAQYLTSPIEVLATLPPKVLLNELLARVLAGGIGRLYLENHSDKGRILWSQNGVLQLVLEGVNTSILQGLIQELKRLTHLPMLPVEKPKQAEIERIYRQNRLLLRLRVMPGTYGEEATLQVLRGAALKFYQQQQLENLSRDALNIAQQLQQKVNEIRDRTNLDPSLNTDQLEALPALDELVQSVEQQIKYLRIVQAQAKKNEHNTQ</sequence>
<dbReference type="Gene3D" id="3.30.450.90">
    <property type="match status" value="1"/>
</dbReference>
<proteinExistence type="predicted"/>
<dbReference type="Pfam" id="PF05157">
    <property type="entry name" value="MshEN"/>
    <property type="match status" value="1"/>
</dbReference>
<feature type="compositionally biased region" description="Polar residues" evidence="2">
    <location>
        <begin position="114"/>
        <end position="124"/>
    </location>
</feature>
<evidence type="ECO:0008006" key="7">
    <source>
        <dbReference type="Google" id="ProtNLM"/>
    </source>
</evidence>
<protein>
    <recommendedName>
        <fullName evidence="7">Type II secretion system protein GspE N-terminal domain-containing protein</fullName>
    </recommendedName>
</protein>
<keyword evidence="6" id="KW-1185">Reference proteome</keyword>
<dbReference type="Proteomes" id="UP001576784">
    <property type="component" value="Unassembled WGS sequence"/>
</dbReference>